<protein>
    <recommendedName>
        <fullName evidence="4">PDZ domain-containing protein</fullName>
    </recommendedName>
</protein>
<gene>
    <name evidence="2" type="ORF">TG4357_03666</name>
</gene>
<dbReference type="STRING" id="53501.SAMN04488043_106127"/>
<evidence type="ECO:0000313" key="2">
    <source>
        <dbReference type="EMBL" id="CUH68560.1"/>
    </source>
</evidence>
<proteinExistence type="predicted"/>
<sequence length="244" mass="26848">MLPQLPEQPSEIHMELIKVGSAGNSLGLRPGDKLVGIDGVAFVDGAREFSRRFSPMQTRKVALHFQRGDLNLTVISVTPKLGRWHPCPAVGNPQFPDISPDLFENWEVLRSSRGHYDLFRHRVSPLAWIAAPLWLAQMRLWPHLGGLATLVIMGWPAGWWASAILYGLASAYVGRNYAYLIRSDRLARGLAPYAVVAAESEAAAHIAYSNMEPDDQFLFGAVSVPVIPRMAETGDLGEHSEANA</sequence>
<feature type="transmembrane region" description="Helical" evidence="1">
    <location>
        <begin position="147"/>
        <end position="173"/>
    </location>
</feature>
<evidence type="ECO:0000313" key="3">
    <source>
        <dbReference type="Proteomes" id="UP000051587"/>
    </source>
</evidence>
<evidence type="ECO:0000256" key="1">
    <source>
        <dbReference type="SAM" id="Phobius"/>
    </source>
</evidence>
<evidence type="ECO:0008006" key="4">
    <source>
        <dbReference type="Google" id="ProtNLM"/>
    </source>
</evidence>
<accession>A0A0P1G8U7</accession>
<organism evidence="2 3">
    <name type="scientific">Thalassovita gelatinovora</name>
    <name type="common">Thalassobius gelatinovorus</name>
    <dbReference type="NCBI Taxonomy" id="53501"/>
    <lineage>
        <taxon>Bacteria</taxon>
        <taxon>Pseudomonadati</taxon>
        <taxon>Pseudomonadota</taxon>
        <taxon>Alphaproteobacteria</taxon>
        <taxon>Rhodobacterales</taxon>
        <taxon>Roseobacteraceae</taxon>
        <taxon>Thalassovita</taxon>
    </lineage>
</organism>
<keyword evidence="3" id="KW-1185">Reference proteome</keyword>
<reference evidence="2 3" key="1">
    <citation type="submission" date="2015-09" db="EMBL/GenBank/DDBJ databases">
        <authorList>
            <consortium name="Swine Surveillance"/>
        </authorList>
    </citation>
    <scope>NUCLEOTIDE SEQUENCE [LARGE SCALE GENOMIC DNA]</scope>
    <source>
        <strain evidence="2 3">CECT 4357</strain>
    </source>
</reference>
<dbReference type="EMBL" id="CYSA01000028">
    <property type="protein sequence ID" value="CUH68560.1"/>
    <property type="molecule type" value="Genomic_DNA"/>
</dbReference>
<name>A0A0P1G8U7_THAGE</name>
<keyword evidence="1" id="KW-0812">Transmembrane</keyword>
<keyword evidence="1" id="KW-1133">Transmembrane helix</keyword>
<keyword evidence="1" id="KW-0472">Membrane</keyword>
<dbReference type="Proteomes" id="UP000051587">
    <property type="component" value="Unassembled WGS sequence"/>
</dbReference>
<dbReference type="AlphaFoldDB" id="A0A0P1G8U7"/>